<keyword evidence="1 4" id="KW-0808">Transferase</keyword>
<dbReference type="Gene3D" id="3.40.630.30">
    <property type="match status" value="1"/>
</dbReference>
<evidence type="ECO:0000313" key="4">
    <source>
        <dbReference type="EMBL" id="SDJ93921.1"/>
    </source>
</evidence>
<dbReference type="AlphaFoldDB" id="A0A1G8XTP4"/>
<dbReference type="PANTHER" id="PTHR43420:SF31">
    <property type="entry name" value="ACETYLTRANSFERASE"/>
    <property type="match status" value="1"/>
</dbReference>
<protein>
    <submittedName>
        <fullName evidence="4">Acetyltransferase (GNAT) domain-containing protein</fullName>
    </submittedName>
</protein>
<keyword evidence="5" id="KW-1185">Reference proteome</keyword>
<dbReference type="GO" id="GO:0016747">
    <property type="term" value="F:acyltransferase activity, transferring groups other than amino-acyl groups"/>
    <property type="evidence" value="ECO:0007669"/>
    <property type="project" value="InterPro"/>
</dbReference>
<sequence>MQHLQFVTDYKKEDQLRTSFFALAADTFGLELESWYQEGFWDGRYIPFSYADGDRIVANVSVNLLDLVIDGNTVQAIQLGTVMTHPDYRRQGLSAALMEKVMTVYGSSCELMYLFANESVLDFYPRFGFQPAGEQLFSAIYKPSLPATEQAVIRKLDISCREDLAFIHSFAGQRRPVSQRFGTSGAPGLLMFYCLNVFGEDLYYLEEDEVIAICRQEGQELQLFDVISRREPDIHSILSKLADSGTTQIVFHYTPDYSGLEMSSTPYDSGLFVKTGMGFSFAGNMKHPATSIA</sequence>
<dbReference type="InterPro" id="IPR016181">
    <property type="entry name" value="Acyl_CoA_acyltransferase"/>
</dbReference>
<dbReference type="Proteomes" id="UP000199050">
    <property type="component" value="Unassembled WGS sequence"/>
</dbReference>
<dbReference type="CDD" id="cd04301">
    <property type="entry name" value="NAT_SF"/>
    <property type="match status" value="1"/>
</dbReference>
<dbReference type="STRING" id="1174501.SAMN05216192_12747"/>
<name>A0A1G8XTP4_9BACL</name>
<evidence type="ECO:0000313" key="5">
    <source>
        <dbReference type="Proteomes" id="UP000199050"/>
    </source>
</evidence>
<dbReference type="InterPro" id="IPR050680">
    <property type="entry name" value="YpeA/RimI_acetyltransf"/>
</dbReference>
<dbReference type="OrthoDB" id="9804948at2"/>
<gene>
    <name evidence="4" type="ORF">SAMN05216192_12747</name>
</gene>
<dbReference type="InterPro" id="IPR000182">
    <property type="entry name" value="GNAT_dom"/>
</dbReference>
<dbReference type="SUPFAM" id="SSF55729">
    <property type="entry name" value="Acyl-CoA N-acyltransferases (Nat)"/>
    <property type="match status" value="1"/>
</dbReference>
<keyword evidence="2" id="KW-0012">Acyltransferase</keyword>
<reference evidence="5" key="1">
    <citation type="submission" date="2016-10" db="EMBL/GenBank/DDBJ databases">
        <authorList>
            <person name="Varghese N."/>
            <person name="Submissions S."/>
        </authorList>
    </citation>
    <scope>NUCLEOTIDE SEQUENCE [LARGE SCALE GENOMIC DNA]</scope>
    <source>
        <strain evidence="5">CGMCC 1.11012</strain>
    </source>
</reference>
<evidence type="ECO:0000256" key="2">
    <source>
        <dbReference type="ARBA" id="ARBA00023315"/>
    </source>
</evidence>
<feature type="domain" description="N-acetyltransferase" evidence="3">
    <location>
        <begin position="8"/>
        <end position="159"/>
    </location>
</feature>
<dbReference type="Pfam" id="PF13527">
    <property type="entry name" value="Acetyltransf_9"/>
    <property type="match status" value="1"/>
</dbReference>
<evidence type="ECO:0000259" key="3">
    <source>
        <dbReference type="PROSITE" id="PS51186"/>
    </source>
</evidence>
<proteinExistence type="predicted"/>
<dbReference type="PROSITE" id="PS51186">
    <property type="entry name" value="GNAT"/>
    <property type="match status" value="1"/>
</dbReference>
<dbReference type="RefSeq" id="WP_090716752.1">
    <property type="nucleotide sequence ID" value="NZ_CBCSKY010000015.1"/>
</dbReference>
<accession>A0A1G8XTP4</accession>
<organism evidence="4 5">
    <name type="scientific">Paenibacillus typhae</name>
    <dbReference type="NCBI Taxonomy" id="1174501"/>
    <lineage>
        <taxon>Bacteria</taxon>
        <taxon>Bacillati</taxon>
        <taxon>Bacillota</taxon>
        <taxon>Bacilli</taxon>
        <taxon>Bacillales</taxon>
        <taxon>Paenibacillaceae</taxon>
        <taxon>Paenibacillus</taxon>
    </lineage>
</organism>
<dbReference type="PANTHER" id="PTHR43420">
    <property type="entry name" value="ACETYLTRANSFERASE"/>
    <property type="match status" value="1"/>
</dbReference>
<evidence type="ECO:0000256" key="1">
    <source>
        <dbReference type="ARBA" id="ARBA00022679"/>
    </source>
</evidence>
<dbReference type="EMBL" id="FNDX01000027">
    <property type="protein sequence ID" value="SDJ93921.1"/>
    <property type="molecule type" value="Genomic_DNA"/>
</dbReference>